<keyword evidence="3 5" id="KW-0378">Hydrolase</keyword>
<name>A0ABU3IBA8_9ACTO</name>
<evidence type="ECO:0000313" key="6">
    <source>
        <dbReference type="EMBL" id="MDT3766505.1"/>
    </source>
</evidence>
<protein>
    <recommendedName>
        <fullName evidence="5">Putative 3-methyladenine DNA glycosylase</fullName>
        <ecNumber evidence="5">3.2.2.-</ecNumber>
    </recommendedName>
</protein>
<dbReference type="InterPro" id="IPR036995">
    <property type="entry name" value="MPG_sf"/>
</dbReference>
<keyword evidence="4 5" id="KW-0234">DNA repair</keyword>
<dbReference type="GO" id="GO:0016798">
    <property type="term" value="F:hydrolase activity, acting on glycosyl bonds"/>
    <property type="evidence" value="ECO:0007669"/>
    <property type="project" value="UniProtKB-KW"/>
</dbReference>
<evidence type="ECO:0000313" key="7">
    <source>
        <dbReference type="Proteomes" id="UP001247542"/>
    </source>
</evidence>
<keyword evidence="7" id="KW-1185">Reference proteome</keyword>
<dbReference type="HAMAP" id="MF_00527">
    <property type="entry name" value="3MGH"/>
    <property type="match status" value="1"/>
</dbReference>
<evidence type="ECO:0000256" key="3">
    <source>
        <dbReference type="ARBA" id="ARBA00022801"/>
    </source>
</evidence>
<dbReference type="EMBL" id="JASXSX010000001">
    <property type="protein sequence ID" value="MDT3766505.1"/>
    <property type="molecule type" value="Genomic_DNA"/>
</dbReference>
<proteinExistence type="inferred from homology"/>
<reference evidence="6 7" key="1">
    <citation type="submission" date="2023-06" db="EMBL/GenBank/DDBJ databases">
        <title>Draft genome sequence of Gleimia hominis type strain CCUG 57540T.</title>
        <authorList>
            <person name="Salva-Serra F."/>
            <person name="Cardew S."/>
            <person name="Jensie Markopoulos S."/>
            <person name="Ohlen M."/>
            <person name="Inganas E."/>
            <person name="Svensson-Stadler L."/>
            <person name="Moore E.R.B."/>
        </authorList>
    </citation>
    <scope>NUCLEOTIDE SEQUENCE [LARGE SCALE GENOMIC DNA]</scope>
    <source>
        <strain evidence="6 7">CCUG 57540</strain>
    </source>
</reference>
<dbReference type="CDD" id="cd00540">
    <property type="entry name" value="AAG"/>
    <property type="match status" value="1"/>
</dbReference>
<dbReference type="PANTHER" id="PTHR10429:SF0">
    <property type="entry name" value="DNA-3-METHYLADENINE GLYCOSYLASE"/>
    <property type="match status" value="1"/>
</dbReference>
<evidence type="ECO:0000256" key="1">
    <source>
        <dbReference type="ARBA" id="ARBA00009232"/>
    </source>
</evidence>
<dbReference type="RefSeq" id="WP_313271471.1">
    <property type="nucleotide sequence ID" value="NZ_JASXSX010000001.1"/>
</dbReference>
<dbReference type="SUPFAM" id="SSF50486">
    <property type="entry name" value="FMT C-terminal domain-like"/>
    <property type="match status" value="1"/>
</dbReference>
<comment type="caution">
    <text evidence="6">The sequence shown here is derived from an EMBL/GenBank/DDBJ whole genome shotgun (WGS) entry which is preliminary data.</text>
</comment>
<keyword evidence="2 5" id="KW-0227">DNA damage</keyword>
<gene>
    <name evidence="6" type="ORF">QS713_00240</name>
</gene>
<dbReference type="NCBIfam" id="TIGR00567">
    <property type="entry name" value="3mg"/>
    <property type="match status" value="1"/>
</dbReference>
<organism evidence="6 7">
    <name type="scientific">Gleimia hominis</name>
    <dbReference type="NCBI Taxonomy" id="595468"/>
    <lineage>
        <taxon>Bacteria</taxon>
        <taxon>Bacillati</taxon>
        <taxon>Actinomycetota</taxon>
        <taxon>Actinomycetes</taxon>
        <taxon>Actinomycetales</taxon>
        <taxon>Actinomycetaceae</taxon>
        <taxon>Gleimia</taxon>
    </lineage>
</organism>
<dbReference type="NCBIfam" id="NF002003">
    <property type="entry name" value="PRK00802.1-3"/>
    <property type="match status" value="1"/>
</dbReference>
<dbReference type="InterPro" id="IPR011034">
    <property type="entry name" value="Formyl_transferase-like_C_sf"/>
</dbReference>
<sequence length="199" mass="21895">MDFEWLNLPAPQAARELLGCRLVSTIGGDRVEARIVEVEAYDQNDPASHTFKGQTPRNKAMFLSAGHAYVYLSYGIHHCLNVVCGQAGFGAGVLVRAVEPVVGLEVVAARRPTARKEWTNGPGKVCQALGVDLGLTGHDLCEPPLQLERAQLRAHERILETTRIGISKAAEVPHRFYISEHPDASRRDRAAERKLRSLP</sequence>
<dbReference type="Pfam" id="PF02245">
    <property type="entry name" value="Pur_DNA_glyco"/>
    <property type="match status" value="1"/>
</dbReference>
<dbReference type="PANTHER" id="PTHR10429">
    <property type="entry name" value="DNA-3-METHYLADENINE GLYCOSYLASE"/>
    <property type="match status" value="1"/>
</dbReference>
<evidence type="ECO:0000256" key="2">
    <source>
        <dbReference type="ARBA" id="ARBA00022763"/>
    </source>
</evidence>
<dbReference type="Gene3D" id="3.10.300.10">
    <property type="entry name" value="Methylpurine-DNA glycosylase (MPG)"/>
    <property type="match status" value="1"/>
</dbReference>
<dbReference type="EC" id="3.2.2.-" evidence="5"/>
<comment type="similarity">
    <text evidence="1 5">Belongs to the DNA glycosylase MPG family.</text>
</comment>
<dbReference type="Proteomes" id="UP001247542">
    <property type="component" value="Unassembled WGS sequence"/>
</dbReference>
<dbReference type="InterPro" id="IPR003180">
    <property type="entry name" value="MPG"/>
</dbReference>
<keyword evidence="6" id="KW-0326">Glycosidase</keyword>
<accession>A0ABU3IBA8</accession>
<evidence type="ECO:0000256" key="4">
    <source>
        <dbReference type="ARBA" id="ARBA00023204"/>
    </source>
</evidence>
<evidence type="ECO:0000256" key="5">
    <source>
        <dbReference type="HAMAP-Rule" id="MF_00527"/>
    </source>
</evidence>